<feature type="region of interest" description="Disordered" evidence="5">
    <location>
        <begin position="378"/>
        <end position="527"/>
    </location>
</feature>
<feature type="region of interest" description="Disordered" evidence="5">
    <location>
        <begin position="541"/>
        <end position="567"/>
    </location>
</feature>
<dbReference type="AlphaFoldDB" id="A0A058Z6T8"/>
<comment type="subcellular location">
    <subcellularLocation>
        <location evidence="1">Nucleus</location>
    </subcellularLocation>
</comment>
<dbReference type="RefSeq" id="XP_009495561.1">
    <property type="nucleotide sequence ID" value="XM_009497286.1"/>
</dbReference>
<feature type="region of interest" description="Disordered" evidence="5">
    <location>
        <begin position="292"/>
        <end position="315"/>
    </location>
</feature>
<keyword evidence="3" id="KW-0698">rRNA processing</keyword>
<dbReference type="PANTHER" id="PTHR13026:SF0">
    <property type="entry name" value="RIBOSOMAL RNA PROCESSING 1B"/>
    <property type="match status" value="1"/>
</dbReference>
<dbReference type="GO" id="GO:0005634">
    <property type="term" value="C:nucleus"/>
    <property type="evidence" value="ECO:0007669"/>
    <property type="project" value="UniProtKB-SubCell"/>
</dbReference>
<evidence type="ECO:0000256" key="1">
    <source>
        <dbReference type="ARBA" id="ARBA00004123"/>
    </source>
</evidence>
<dbReference type="OrthoDB" id="2019504at2759"/>
<dbReference type="Pfam" id="PF05997">
    <property type="entry name" value="Nop52"/>
    <property type="match status" value="1"/>
</dbReference>
<name>A0A058Z6T8_FONAL</name>
<dbReference type="GO" id="GO:0006364">
    <property type="term" value="P:rRNA processing"/>
    <property type="evidence" value="ECO:0007669"/>
    <property type="project" value="UniProtKB-KW"/>
</dbReference>
<accession>A0A058Z6T8</accession>
<dbReference type="InterPro" id="IPR010301">
    <property type="entry name" value="RRP1"/>
</dbReference>
<sequence length="567" mass="61843">MCPLATEKEIRDKGVADLHTFLGKMEPTTTDLQLLKLWKALYYSMWMADMPPVQHLLGDSIADLVPVVPAPLRERFIVAFWQTIAREWHTLDKYRLDKFLALIRKMVRASLKSLHGAGWPEAEVVAHGTTLQNVVLLNGRMPNSVRFHLLDVWADELEVVLAGEQLDTQDILRLMDPFLKAICRVDDSGVFTHLRMQVFLRLFEQARASREFLAADEQIDTTGAESTLRGQTGGADRRVTTEAGLRALLDALFMEAAAETSRVSNRRHVYDLYELLKPLCERLAEGERLPTPQLLGSRLPLPQRPASKRRKQRSASFRIGALERVSLRPVPRRRPATPAEQAALSDLLTGTLSQTLGVDLSTLSDREQKRLLRLAEHAAGEAEEAATESPAKRARVSEDGGSPAAGAADTTATSSPAAPEKKSAKAKAKTPVAAPAPQEEPASPGPRSILSSRRKALPGPSNPPTGQKIRINTSRNVVLPFNNRQPPTTVGEDAEAMGLKPASPSPAAPRGLRPLETTTATEPEATAKRTVFLGARGTISKGGALPVAAPQPASRAQRKAARHRLAK</sequence>
<gene>
    <name evidence="6" type="ORF">H696_03420</name>
</gene>
<keyword evidence="7" id="KW-1185">Reference proteome</keyword>
<keyword evidence="4" id="KW-0539">Nucleus</keyword>
<dbReference type="eggNOG" id="KOG3911">
    <property type="taxonomic scope" value="Eukaryota"/>
</dbReference>
<evidence type="ECO:0000313" key="7">
    <source>
        <dbReference type="Proteomes" id="UP000030693"/>
    </source>
</evidence>
<protein>
    <submittedName>
        <fullName evidence="6">Uncharacterized protein</fullName>
    </submittedName>
</protein>
<dbReference type="EMBL" id="KB932205">
    <property type="protein sequence ID" value="KCV69955.1"/>
    <property type="molecule type" value="Genomic_DNA"/>
</dbReference>
<feature type="compositionally biased region" description="Low complexity" evidence="5">
    <location>
        <begin position="399"/>
        <end position="418"/>
    </location>
</feature>
<comment type="similarity">
    <text evidence="2">Belongs to the RRP1 family.</text>
</comment>
<evidence type="ECO:0000256" key="5">
    <source>
        <dbReference type="SAM" id="MobiDB-lite"/>
    </source>
</evidence>
<dbReference type="STRING" id="691883.A0A058Z6T8"/>
<feature type="compositionally biased region" description="Low complexity" evidence="5">
    <location>
        <begin position="429"/>
        <end position="446"/>
    </location>
</feature>
<evidence type="ECO:0000256" key="3">
    <source>
        <dbReference type="ARBA" id="ARBA00022552"/>
    </source>
</evidence>
<organism evidence="6">
    <name type="scientific">Fonticula alba</name>
    <name type="common">Slime mold</name>
    <dbReference type="NCBI Taxonomy" id="691883"/>
    <lineage>
        <taxon>Eukaryota</taxon>
        <taxon>Rotosphaerida</taxon>
        <taxon>Fonticulaceae</taxon>
        <taxon>Fonticula</taxon>
    </lineage>
</organism>
<evidence type="ECO:0000256" key="2">
    <source>
        <dbReference type="ARBA" id="ARBA00006374"/>
    </source>
</evidence>
<dbReference type="PANTHER" id="PTHR13026">
    <property type="entry name" value="NNP-1 PROTEIN NOVEL NUCLEAR PROTEIN 1 NOP52"/>
    <property type="match status" value="1"/>
</dbReference>
<feature type="compositionally biased region" description="Basic residues" evidence="5">
    <location>
        <begin position="556"/>
        <end position="567"/>
    </location>
</feature>
<dbReference type="OMA" id="KAFFLVM"/>
<evidence type="ECO:0000256" key="4">
    <source>
        <dbReference type="ARBA" id="ARBA00023242"/>
    </source>
</evidence>
<dbReference type="Proteomes" id="UP000030693">
    <property type="component" value="Unassembled WGS sequence"/>
</dbReference>
<evidence type="ECO:0000313" key="6">
    <source>
        <dbReference type="EMBL" id="KCV69955.1"/>
    </source>
</evidence>
<feature type="compositionally biased region" description="Polar residues" evidence="5">
    <location>
        <begin position="470"/>
        <end position="488"/>
    </location>
</feature>
<dbReference type="GO" id="GO:0030688">
    <property type="term" value="C:preribosome, small subunit precursor"/>
    <property type="evidence" value="ECO:0007669"/>
    <property type="project" value="InterPro"/>
</dbReference>
<reference evidence="6" key="1">
    <citation type="submission" date="2013-04" db="EMBL/GenBank/DDBJ databases">
        <title>The Genome Sequence of Fonticula alba ATCC 38817.</title>
        <authorList>
            <consortium name="The Broad Institute Genomics Platform"/>
            <person name="Russ C."/>
            <person name="Cuomo C."/>
            <person name="Burger G."/>
            <person name="Gray M.W."/>
            <person name="Holland P.W.H."/>
            <person name="King N."/>
            <person name="Lang F.B.F."/>
            <person name="Roger A.J."/>
            <person name="Ruiz-Trillo I."/>
            <person name="Brown M."/>
            <person name="Walker B."/>
            <person name="Young S."/>
            <person name="Zeng Q."/>
            <person name="Gargeya S."/>
            <person name="Fitzgerald M."/>
            <person name="Haas B."/>
            <person name="Abouelleil A."/>
            <person name="Allen A.W."/>
            <person name="Alvarado L."/>
            <person name="Arachchi H.M."/>
            <person name="Berlin A.M."/>
            <person name="Chapman S.B."/>
            <person name="Gainer-Dewar J."/>
            <person name="Goldberg J."/>
            <person name="Griggs A."/>
            <person name="Gujja S."/>
            <person name="Hansen M."/>
            <person name="Howarth C."/>
            <person name="Imamovic A."/>
            <person name="Ireland A."/>
            <person name="Larimer J."/>
            <person name="McCowan C."/>
            <person name="Murphy C."/>
            <person name="Pearson M."/>
            <person name="Poon T.W."/>
            <person name="Priest M."/>
            <person name="Roberts A."/>
            <person name="Saif S."/>
            <person name="Shea T."/>
            <person name="Sisk P."/>
            <person name="Sykes S."/>
            <person name="Wortman J."/>
            <person name="Nusbaum C."/>
            <person name="Birren B."/>
        </authorList>
    </citation>
    <scope>NUCLEOTIDE SEQUENCE [LARGE SCALE GENOMIC DNA]</scope>
    <source>
        <strain evidence="6">ATCC 38817</strain>
    </source>
</reference>
<proteinExistence type="inferred from homology"/>
<dbReference type="GeneID" id="20528145"/>